<dbReference type="Gene3D" id="3.40.50.720">
    <property type="entry name" value="NAD(P)-binding Rossmann-like Domain"/>
    <property type="match status" value="1"/>
</dbReference>
<dbReference type="PATRIC" id="fig|1747903.4.peg.2708"/>
<dbReference type="PROSITE" id="PS51257">
    <property type="entry name" value="PROKAR_LIPOPROTEIN"/>
    <property type="match status" value="1"/>
</dbReference>
<evidence type="ECO:0000313" key="3">
    <source>
        <dbReference type="EMBL" id="OBV39134.1"/>
    </source>
</evidence>
<dbReference type="InterPro" id="IPR002347">
    <property type="entry name" value="SDR_fam"/>
</dbReference>
<proteinExistence type="inferred from homology"/>
<dbReference type="SUPFAM" id="SSF51735">
    <property type="entry name" value="NAD(P)-binding Rossmann-fold domains"/>
    <property type="match status" value="1"/>
</dbReference>
<dbReference type="PANTHER" id="PTHR43391:SF94">
    <property type="entry name" value="OXIDOREDUCTASE-RELATED"/>
    <property type="match status" value="1"/>
</dbReference>
<dbReference type="GO" id="GO:0016491">
    <property type="term" value="F:oxidoreductase activity"/>
    <property type="evidence" value="ECO:0007669"/>
    <property type="project" value="UniProtKB-KW"/>
</dbReference>
<reference evidence="3 4" key="1">
    <citation type="submission" date="2016-04" db="EMBL/GenBank/DDBJ databases">
        <title>Draft genome sequence of Janthinobacterium psychrotolerans sp. nov., isolated from freshwater sediments in Denmark.</title>
        <authorList>
            <person name="Gong X."/>
            <person name="Skrivergaard S."/>
            <person name="Korsgaard B.S."/>
            <person name="Schreiber L."/>
            <person name="Marshall I.P."/>
            <person name="Finster K."/>
            <person name="Schramm A."/>
        </authorList>
    </citation>
    <scope>NUCLEOTIDE SEQUENCE [LARGE SCALE GENOMIC DNA]</scope>
    <source>
        <strain evidence="3 4">S3-2</strain>
    </source>
</reference>
<organism evidence="3 4">
    <name type="scientific">Janthinobacterium psychrotolerans</name>
    <dbReference type="NCBI Taxonomy" id="1747903"/>
    <lineage>
        <taxon>Bacteria</taxon>
        <taxon>Pseudomonadati</taxon>
        <taxon>Pseudomonadota</taxon>
        <taxon>Betaproteobacteria</taxon>
        <taxon>Burkholderiales</taxon>
        <taxon>Oxalobacteraceae</taxon>
        <taxon>Janthinobacterium</taxon>
    </lineage>
</organism>
<comment type="similarity">
    <text evidence="1">Belongs to the short-chain dehydrogenases/reductases (SDR) family.</text>
</comment>
<keyword evidence="2" id="KW-0560">Oxidoreductase</keyword>
<dbReference type="Pfam" id="PF00106">
    <property type="entry name" value="adh_short"/>
    <property type="match status" value="1"/>
</dbReference>
<evidence type="ECO:0000313" key="4">
    <source>
        <dbReference type="Proteomes" id="UP000092713"/>
    </source>
</evidence>
<dbReference type="PANTHER" id="PTHR43391">
    <property type="entry name" value="RETINOL DEHYDROGENASE-RELATED"/>
    <property type="match status" value="1"/>
</dbReference>
<dbReference type="AlphaFoldDB" id="A0A1A7C291"/>
<dbReference type="STRING" id="1747903.ASR47_1008195"/>
<accession>A0A1A7C291</accession>
<dbReference type="OrthoDB" id="9797538at2"/>
<dbReference type="InterPro" id="IPR036291">
    <property type="entry name" value="NAD(P)-bd_dom_sf"/>
</dbReference>
<evidence type="ECO:0000256" key="2">
    <source>
        <dbReference type="ARBA" id="ARBA00023002"/>
    </source>
</evidence>
<dbReference type="Proteomes" id="UP000092713">
    <property type="component" value="Unassembled WGS sequence"/>
</dbReference>
<dbReference type="PRINTS" id="PR00081">
    <property type="entry name" value="GDHRDH"/>
</dbReference>
<comment type="caution">
    <text evidence="3">The sequence shown here is derived from an EMBL/GenBank/DDBJ whole genome shotgun (WGS) entry which is preliminary data.</text>
</comment>
<dbReference type="EMBL" id="LOCQ01000055">
    <property type="protein sequence ID" value="OBV39134.1"/>
    <property type="molecule type" value="Genomic_DNA"/>
</dbReference>
<name>A0A1A7C291_9BURK</name>
<gene>
    <name evidence="3" type="ORF">ASR47_1008195</name>
</gene>
<sequence>MNGKIDHWVGKRVWIIGASSGIGAACALQLLEQGACVALSARRRDSLEQLCQGQPLALALPLDITRHEQVRAASEELLRHWSRIDLVLVVAGGYQATRADSFDHEAASSLLALNVGGVLNCLDHVRPVLLRQGAGGIGIVASAAGYGGWSGTLAYGAGKAALINLTESLYLDLHPHGIDVYQINPGLVGTPAAAGHDVRMPARMTASDAAGAMLDGIERGQFHIHFPKRFTNALRLARLLPYRAYFWLIRKIIGR</sequence>
<protein>
    <submittedName>
        <fullName evidence="3">Short-chain dehydrogenase</fullName>
    </submittedName>
</protein>
<evidence type="ECO:0000256" key="1">
    <source>
        <dbReference type="ARBA" id="ARBA00006484"/>
    </source>
</evidence>
<keyword evidence="4" id="KW-1185">Reference proteome</keyword>
<dbReference type="RefSeq" id="WP_065308348.1">
    <property type="nucleotide sequence ID" value="NZ_LOCQ01000055.1"/>
</dbReference>